<protein>
    <submittedName>
        <fullName evidence="1">Uncharacterized protein</fullName>
    </submittedName>
</protein>
<reference evidence="1 2" key="1">
    <citation type="journal article" date="2018" name="BMC Genomics">
        <title>Genomic comparison of Trypanosoma conorhini and Trypanosoma rangeli to Trypanosoma cruzi strains of high and low virulence.</title>
        <authorList>
            <person name="Bradwell K.R."/>
            <person name="Koparde V.N."/>
            <person name="Matveyev A.V."/>
            <person name="Serrano M.G."/>
            <person name="Alves J.M."/>
            <person name="Parikh H."/>
            <person name="Huang B."/>
            <person name="Lee V."/>
            <person name="Espinosa-Alvarez O."/>
            <person name="Ortiz P.A."/>
            <person name="Costa-Martins A.G."/>
            <person name="Teixeira M.M."/>
            <person name="Buck G.A."/>
        </authorList>
    </citation>
    <scope>NUCLEOTIDE SEQUENCE [LARGE SCALE GENOMIC DNA]</scope>
    <source>
        <strain evidence="1 2">AM80</strain>
    </source>
</reference>
<name>A0A3R7KN94_TRYRA</name>
<evidence type="ECO:0000313" key="2">
    <source>
        <dbReference type="Proteomes" id="UP000283634"/>
    </source>
</evidence>
<keyword evidence="2" id="KW-1185">Reference proteome</keyword>
<accession>A0A3R7KN94</accession>
<dbReference type="RefSeq" id="XP_029238494.1">
    <property type="nucleotide sequence ID" value="XM_029381758.1"/>
</dbReference>
<dbReference type="AlphaFoldDB" id="A0A3R7KN94"/>
<sequence>MVSSTAATTVEQRQPPQQLYQRRQVCLPNVYKTISPCTLNDTPRCVGAEPHTGSLHCALSWGRGPQTSGLVHSPSSYPQHARLCHTEVSLALNKLFLVHSTPNPFQSSALHMAPRLWEQPRFASPPLRHFCHTIGTKVSCGNRAADRAYQLARTMKCWASLTHTHSLGEDLADWKISRRCSDIGALVEFLVLLHVREAENRKSLEQEAASLLYRFEQQERQERPTASLNSLEFPVPQLKSSSIFDASEVNETPKYTIIGRETSTRVAGYLLPRQREDNSRWENRDMTVDHHCMLSDEERAARSLITIVEEGCRRRFVLAAKDGLHGALPKASSPVRSNFWNDEHRRTGREKLKLDETVTNKMWQNNKTPPQKMGLLQSPNAYCESLEESVRGGALSTISSDAFLSVSTGRFLFERLEEDALAPAYGTDEEEEVGDRKGRASMLGQCRNAASGESFNLVTFEEVGSDDPLQWFDESAVKALSDVENERLERAQAGLFYEEQKARAEVLQQEEYGMMQLEERKTYFWLSQHVVDAIALQMENVVREEESRRIYICGNFFLCPEGGTDSSVLSPSKLPPSLHRRFRSGGEQRERDAIRGAFCDGICTAAEAAIAALLEQERHERARLEREAQPKYTSVFWGMELMGERQELLLEEQSERNGIEFAASEHWMDLQLLRNVQHTSLLTGTENMTLSDTQSSFSSRDAEGNVHRWCSWCSDDDVNFSACSLCLSHSTLFDHITRSKAMRRCLSLKSEGNGSSAGRVPQGVQAATEVLEPVCVACTLSTLRAEECGCREALHADWNRGYENLLELDGIATEEFTRAMVLSNTVRMLHAPVMPL</sequence>
<organism evidence="1 2">
    <name type="scientific">Trypanosoma rangeli</name>
    <dbReference type="NCBI Taxonomy" id="5698"/>
    <lineage>
        <taxon>Eukaryota</taxon>
        <taxon>Discoba</taxon>
        <taxon>Euglenozoa</taxon>
        <taxon>Kinetoplastea</taxon>
        <taxon>Metakinetoplastina</taxon>
        <taxon>Trypanosomatida</taxon>
        <taxon>Trypanosomatidae</taxon>
        <taxon>Trypanosoma</taxon>
        <taxon>Herpetosoma</taxon>
    </lineage>
</organism>
<dbReference type="OrthoDB" id="245105at2759"/>
<comment type="caution">
    <text evidence="1">The sequence shown here is derived from an EMBL/GenBank/DDBJ whole genome shotgun (WGS) entry which is preliminary data.</text>
</comment>
<dbReference type="EMBL" id="MKGL01000143">
    <property type="protein sequence ID" value="RNF05119.1"/>
    <property type="molecule type" value="Genomic_DNA"/>
</dbReference>
<dbReference type="VEuPathDB" id="TriTrypDB:TRSC58_02691"/>
<proteinExistence type="predicted"/>
<dbReference type="GeneID" id="40328781"/>
<evidence type="ECO:0000313" key="1">
    <source>
        <dbReference type="EMBL" id="RNF05119.1"/>
    </source>
</evidence>
<dbReference type="OMA" id="WFDESAV"/>
<dbReference type="Proteomes" id="UP000283634">
    <property type="component" value="Unassembled WGS sequence"/>
</dbReference>
<gene>
    <name evidence="1" type="ORF">TraAM80_04848</name>
</gene>